<comment type="caution">
    <text evidence="1">The sequence shown here is derived from an EMBL/GenBank/DDBJ whole genome shotgun (WGS) entry which is preliminary data.</text>
</comment>
<organism evidence="1 2">
    <name type="scientific">Triangularia setosa</name>
    <dbReference type="NCBI Taxonomy" id="2587417"/>
    <lineage>
        <taxon>Eukaryota</taxon>
        <taxon>Fungi</taxon>
        <taxon>Dikarya</taxon>
        <taxon>Ascomycota</taxon>
        <taxon>Pezizomycotina</taxon>
        <taxon>Sordariomycetes</taxon>
        <taxon>Sordariomycetidae</taxon>
        <taxon>Sordariales</taxon>
        <taxon>Podosporaceae</taxon>
        <taxon>Triangularia</taxon>
    </lineage>
</organism>
<gene>
    <name evidence="1" type="ORF">QBC36DRAFT_292365</name>
</gene>
<evidence type="ECO:0000313" key="2">
    <source>
        <dbReference type="Proteomes" id="UP001302321"/>
    </source>
</evidence>
<evidence type="ECO:0000313" key="1">
    <source>
        <dbReference type="EMBL" id="KAK4174499.1"/>
    </source>
</evidence>
<dbReference type="AlphaFoldDB" id="A0AAN6W336"/>
<protein>
    <submittedName>
        <fullName evidence="1">Uncharacterized protein</fullName>
    </submittedName>
</protein>
<proteinExistence type="predicted"/>
<feature type="non-terminal residue" evidence="1">
    <location>
        <position position="69"/>
    </location>
</feature>
<name>A0AAN6W336_9PEZI</name>
<reference evidence="1" key="1">
    <citation type="journal article" date="2023" name="Mol. Phylogenet. Evol.">
        <title>Genome-scale phylogeny and comparative genomics of the fungal order Sordariales.</title>
        <authorList>
            <person name="Hensen N."/>
            <person name="Bonometti L."/>
            <person name="Westerberg I."/>
            <person name="Brannstrom I.O."/>
            <person name="Guillou S."/>
            <person name="Cros-Aarteil S."/>
            <person name="Calhoun S."/>
            <person name="Haridas S."/>
            <person name="Kuo A."/>
            <person name="Mondo S."/>
            <person name="Pangilinan J."/>
            <person name="Riley R."/>
            <person name="LaButti K."/>
            <person name="Andreopoulos B."/>
            <person name="Lipzen A."/>
            <person name="Chen C."/>
            <person name="Yan M."/>
            <person name="Daum C."/>
            <person name="Ng V."/>
            <person name="Clum A."/>
            <person name="Steindorff A."/>
            <person name="Ohm R.A."/>
            <person name="Martin F."/>
            <person name="Silar P."/>
            <person name="Natvig D.O."/>
            <person name="Lalanne C."/>
            <person name="Gautier V."/>
            <person name="Ament-Velasquez S.L."/>
            <person name="Kruys A."/>
            <person name="Hutchinson M.I."/>
            <person name="Powell A.J."/>
            <person name="Barry K."/>
            <person name="Miller A.N."/>
            <person name="Grigoriev I.V."/>
            <person name="Debuchy R."/>
            <person name="Gladieux P."/>
            <person name="Hiltunen Thoren M."/>
            <person name="Johannesson H."/>
        </authorList>
    </citation>
    <scope>NUCLEOTIDE SEQUENCE</scope>
    <source>
        <strain evidence="1">CBS 892.96</strain>
    </source>
</reference>
<accession>A0AAN6W336</accession>
<sequence>MATNLATVMSSVADDATTVSSSTKSSEGSLRTTAAIAEIVYFRPSKEKRVSLRQQVLDCSDIKAEDLCF</sequence>
<keyword evidence="2" id="KW-1185">Reference proteome</keyword>
<reference evidence="1" key="2">
    <citation type="submission" date="2023-05" db="EMBL/GenBank/DDBJ databases">
        <authorList>
            <consortium name="Lawrence Berkeley National Laboratory"/>
            <person name="Steindorff A."/>
            <person name="Hensen N."/>
            <person name="Bonometti L."/>
            <person name="Westerberg I."/>
            <person name="Brannstrom I.O."/>
            <person name="Guillou S."/>
            <person name="Cros-Aarteil S."/>
            <person name="Calhoun S."/>
            <person name="Haridas S."/>
            <person name="Kuo A."/>
            <person name="Mondo S."/>
            <person name="Pangilinan J."/>
            <person name="Riley R."/>
            <person name="Labutti K."/>
            <person name="Andreopoulos B."/>
            <person name="Lipzen A."/>
            <person name="Chen C."/>
            <person name="Yanf M."/>
            <person name="Daum C."/>
            <person name="Ng V."/>
            <person name="Clum A."/>
            <person name="Ohm R."/>
            <person name="Martin F."/>
            <person name="Silar P."/>
            <person name="Natvig D."/>
            <person name="Lalanne C."/>
            <person name="Gautier V."/>
            <person name="Ament-Velasquez S.L."/>
            <person name="Kruys A."/>
            <person name="Hutchinson M.I."/>
            <person name="Powell A.J."/>
            <person name="Barry K."/>
            <person name="Miller A.N."/>
            <person name="Grigoriev I.V."/>
            <person name="Debuchy R."/>
            <person name="Gladieux P."/>
            <person name="Thoren M.H."/>
            <person name="Johannesson H."/>
        </authorList>
    </citation>
    <scope>NUCLEOTIDE SEQUENCE</scope>
    <source>
        <strain evidence="1">CBS 892.96</strain>
    </source>
</reference>
<dbReference type="EMBL" id="MU866278">
    <property type="protein sequence ID" value="KAK4174499.1"/>
    <property type="molecule type" value="Genomic_DNA"/>
</dbReference>
<dbReference type="Proteomes" id="UP001302321">
    <property type="component" value="Unassembled WGS sequence"/>
</dbReference>